<dbReference type="PRINTS" id="PR00990">
    <property type="entry name" value="RIBOKINASE"/>
</dbReference>
<gene>
    <name evidence="5" type="ORF">HA51_19650</name>
</gene>
<dbReference type="EMBL" id="MLFR01000025">
    <property type="protein sequence ID" value="ORM67330.1"/>
    <property type="molecule type" value="Genomic_DNA"/>
</dbReference>
<dbReference type="RefSeq" id="WP_084936313.1">
    <property type="nucleotide sequence ID" value="NZ_MLFR01000025.1"/>
</dbReference>
<evidence type="ECO:0000256" key="2">
    <source>
        <dbReference type="ARBA" id="ARBA00022679"/>
    </source>
</evidence>
<dbReference type="GO" id="GO:0006796">
    <property type="term" value="P:phosphate-containing compound metabolic process"/>
    <property type="evidence" value="ECO:0007669"/>
    <property type="project" value="UniProtKB-ARBA"/>
</dbReference>
<dbReference type="PROSITE" id="PS00583">
    <property type="entry name" value="PFKB_KINASES_1"/>
    <property type="match status" value="1"/>
</dbReference>
<evidence type="ECO:0000259" key="4">
    <source>
        <dbReference type="Pfam" id="PF00294"/>
    </source>
</evidence>
<protein>
    <submittedName>
        <fullName evidence="5">Ribokinase</fullName>
    </submittedName>
</protein>
<evidence type="ECO:0000313" key="5">
    <source>
        <dbReference type="EMBL" id="ORM67330.1"/>
    </source>
</evidence>
<feature type="domain" description="Carbohydrate kinase PfkB" evidence="4">
    <location>
        <begin position="18"/>
        <end position="276"/>
    </location>
</feature>
<dbReference type="GO" id="GO:0005829">
    <property type="term" value="C:cytosol"/>
    <property type="evidence" value="ECO:0007669"/>
    <property type="project" value="TreeGrafter"/>
</dbReference>
<dbReference type="InterPro" id="IPR011611">
    <property type="entry name" value="PfkB_dom"/>
</dbReference>
<dbReference type="InterPro" id="IPR029056">
    <property type="entry name" value="Ribokinase-like"/>
</dbReference>
<dbReference type="InterPro" id="IPR002139">
    <property type="entry name" value="Ribo/fructo_kinase"/>
</dbReference>
<dbReference type="Gene3D" id="3.40.1190.20">
    <property type="match status" value="1"/>
</dbReference>
<dbReference type="PANTHER" id="PTHR10584">
    <property type="entry name" value="SUGAR KINASE"/>
    <property type="match status" value="1"/>
</dbReference>
<reference evidence="5 6" key="1">
    <citation type="journal article" date="2017" name="Antonie Van Leeuwenhoek">
        <title>Phylogenomic resolution of the bacterial genus Pantoea and its relationship with Erwinia and Tatumella.</title>
        <authorList>
            <person name="Palmer M."/>
            <person name="Steenkamp E.T."/>
            <person name="Coetzee M.P."/>
            <person name="Chan W.Y."/>
            <person name="van Zyl E."/>
            <person name="De Maayer P."/>
            <person name="Coutinho T.A."/>
            <person name="Blom J."/>
            <person name="Smits T.H."/>
            <person name="Duffy B."/>
            <person name="Venter S.N."/>
        </authorList>
    </citation>
    <scope>NUCLEOTIDE SEQUENCE [LARGE SCALE GENOMIC DNA]</scope>
    <source>
        <strain evidence="5 6">LMG 26275</strain>
    </source>
</reference>
<dbReference type="AlphaFoldDB" id="A0A1X1CSK2"/>
<dbReference type="Proteomes" id="UP000193558">
    <property type="component" value="Unassembled WGS sequence"/>
</dbReference>
<proteinExistence type="inferred from homology"/>
<evidence type="ECO:0000256" key="3">
    <source>
        <dbReference type="ARBA" id="ARBA00022777"/>
    </source>
</evidence>
<dbReference type="OrthoDB" id="9775849at2"/>
<dbReference type="InterPro" id="IPR002173">
    <property type="entry name" value="Carboh/pur_kinase_PfkB_CS"/>
</dbReference>
<accession>A0A1X1CSK2</accession>
<dbReference type="GO" id="GO:0016301">
    <property type="term" value="F:kinase activity"/>
    <property type="evidence" value="ECO:0007669"/>
    <property type="project" value="UniProtKB-KW"/>
</dbReference>
<dbReference type="SUPFAM" id="SSF53613">
    <property type="entry name" value="Ribokinase-like"/>
    <property type="match status" value="1"/>
</dbReference>
<dbReference type="PANTHER" id="PTHR10584:SF166">
    <property type="entry name" value="RIBOKINASE"/>
    <property type="match status" value="1"/>
</dbReference>
<comment type="caution">
    <text evidence="5">The sequence shown here is derived from an EMBL/GenBank/DDBJ whole genome shotgun (WGS) entry which is preliminary data.</text>
</comment>
<evidence type="ECO:0000313" key="6">
    <source>
        <dbReference type="Proteomes" id="UP000193558"/>
    </source>
</evidence>
<organism evidence="5 6">
    <name type="scientific">Pantoea rwandensis</name>
    <dbReference type="NCBI Taxonomy" id="1076550"/>
    <lineage>
        <taxon>Bacteria</taxon>
        <taxon>Pseudomonadati</taxon>
        <taxon>Pseudomonadota</taxon>
        <taxon>Gammaproteobacteria</taxon>
        <taxon>Enterobacterales</taxon>
        <taxon>Erwiniaceae</taxon>
        <taxon>Pantoea</taxon>
    </lineage>
</organism>
<dbReference type="Pfam" id="PF00294">
    <property type="entry name" value="PfkB"/>
    <property type="match status" value="1"/>
</dbReference>
<sequence length="288" mass="30421">MRVYVAGNIVVDETWSIDELPQKGASIHGRKISQDIGGKGANQAIILSRCGIDTHLIAATGNDIHGQWIRARMQSEHLLLQPDEALSEHSDTSIIFNSHDGDNAIITTLAAAEALALERILVYLADAAPGDILLQQGNFSVGKTHALFSWAKSHGLITVFNPSPVNPDFADLWPLIDIAVVNQLEAELLHPAGVNTLVITQGAAGADIFRADDHLYCPAAPVQAVDSTGAGDTFLAVLLASSLIRGVEPDALALYHASAAAAITVSRTGTLNAFPTADELAAILTHRP</sequence>
<keyword evidence="3 5" id="KW-0418">Kinase</keyword>
<name>A0A1X1CSK2_9GAMM</name>
<keyword evidence="2" id="KW-0808">Transferase</keyword>
<evidence type="ECO:0000256" key="1">
    <source>
        <dbReference type="ARBA" id="ARBA00010688"/>
    </source>
</evidence>
<comment type="similarity">
    <text evidence="1">Belongs to the carbohydrate kinase PfkB family.</text>
</comment>